<protein>
    <submittedName>
        <fullName evidence="1">Uncharacterized protein</fullName>
    </submittedName>
</protein>
<reference evidence="1 2" key="1">
    <citation type="journal article" date="2015" name="Genome Biol.">
        <title>Comparative genomics of Steinernema reveals deeply conserved gene regulatory networks.</title>
        <authorList>
            <person name="Dillman A.R."/>
            <person name="Macchietto M."/>
            <person name="Porter C.F."/>
            <person name="Rogers A."/>
            <person name="Williams B."/>
            <person name="Antoshechkin I."/>
            <person name="Lee M.M."/>
            <person name="Goodwin Z."/>
            <person name="Lu X."/>
            <person name="Lewis E.E."/>
            <person name="Goodrich-Blair H."/>
            <person name="Stock S.P."/>
            <person name="Adams B.J."/>
            <person name="Sternberg P.W."/>
            <person name="Mortazavi A."/>
        </authorList>
    </citation>
    <scope>NUCLEOTIDE SEQUENCE [LARGE SCALE GENOMIC DNA]</scope>
    <source>
        <strain evidence="1 2">ALL</strain>
    </source>
</reference>
<keyword evidence="2" id="KW-1185">Reference proteome</keyword>
<organism evidence="1 2">
    <name type="scientific">Steinernema carpocapsae</name>
    <name type="common">Entomopathogenic nematode</name>
    <dbReference type="NCBI Taxonomy" id="34508"/>
    <lineage>
        <taxon>Eukaryota</taxon>
        <taxon>Metazoa</taxon>
        <taxon>Ecdysozoa</taxon>
        <taxon>Nematoda</taxon>
        <taxon>Chromadorea</taxon>
        <taxon>Rhabditida</taxon>
        <taxon>Tylenchina</taxon>
        <taxon>Panagrolaimomorpha</taxon>
        <taxon>Strongyloidoidea</taxon>
        <taxon>Steinernematidae</taxon>
        <taxon>Steinernema</taxon>
    </lineage>
</organism>
<evidence type="ECO:0000313" key="2">
    <source>
        <dbReference type="Proteomes" id="UP000298663"/>
    </source>
</evidence>
<dbReference type="Proteomes" id="UP000298663">
    <property type="component" value="Unassembled WGS sequence"/>
</dbReference>
<comment type="caution">
    <text evidence="1">The sequence shown here is derived from an EMBL/GenBank/DDBJ whole genome shotgun (WGS) entry which is preliminary data.</text>
</comment>
<reference evidence="1 2" key="2">
    <citation type="journal article" date="2019" name="G3 (Bethesda)">
        <title>Hybrid Assembly of the Genome of the Entomopathogenic Nematode Steinernema carpocapsae Identifies the X-Chromosome.</title>
        <authorList>
            <person name="Serra L."/>
            <person name="Macchietto M."/>
            <person name="Macias-Munoz A."/>
            <person name="McGill C.J."/>
            <person name="Rodriguez I.M."/>
            <person name="Rodriguez B."/>
            <person name="Murad R."/>
            <person name="Mortazavi A."/>
        </authorList>
    </citation>
    <scope>NUCLEOTIDE SEQUENCE [LARGE SCALE GENOMIC DNA]</scope>
    <source>
        <strain evidence="1 2">ALL</strain>
    </source>
</reference>
<gene>
    <name evidence="1" type="ORF">L596_029761</name>
</gene>
<sequence length="113" mass="12786">MFVSGAIAVRLVVVWMDSEIGHWASHPNVSPSYLPLTYSGLSYWQDHFQFMPTRESTAAMTACAHANWGTQRAKIVLILRVFEHLLLAKLCSILDFHFLQFSSSSPTKKICEL</sequence>
<dbReference type="EMBL" id="AZBU02000013">
    <property type="protein sequence ID" value="TKR58299.1"/>
    <property type="molecule type" value="Genomic_DNA"/>
</dbReference>
<dbReference type="AlphaFoldDB" id="A0A4U5LQR8"/>
<proteinExistence type="predicted"/>
<name>A0A4U5LQR8_STECR</name>
<evidence type="ECO:0000313" key="1">
    <source>
        <dbReference type="EMBL" id="TKR58299.1"/>
    </source>
</evidence>
<accession>A0A4U5LQR8</accession>